<dbReference type="SUPFAM" id="SSF48452">
    <property type="entry name" value="TPR-like"/>
    <property type="match status" value="1"/>
</dbReference>
<accession>A0A8C4YX88</accession>
<dbReference type="OMA" id="HVPEHKG"/>
<reference evidence="5" key="2">
    <citation type="submission" date="2025-09" db="UniProtKB">
        <authorList>
            <consortium name="Ensembl"/>
        </authorList>
    </citation>
    <scope>IDENTIFICATION</scope>
</reference>
<feature type="compositionally biased region" description="Low complexity" evidence="3">
    <location>
        <begin position="165"/>
        <end position="174"/>
    </location>
</feature>
<feature type="region of interest" description="Disordered" evidence="3">
    <location>
        <begin position="458"/>
        <end position="515"/>
    </location>
</feature>
<proteinExistence type="predicted"/>
<dbReference type="PANTHER" id="PTHR47678:SF1">
    <property type="entry name" value="TETRATRICOPEPTIDE REPEAT PROTEIN 31"/>
    <property type="match status" value="1"/>
</dbReference>
<dbReference type="GO" id="GO:0003723">
    <property type="term" value="F:RNA binding"/>
    <property type="evidence" value="ECO:0007669"/>
    <property type="project" value="UniProtKB-UniRule"/>
</dbReference>
<feature type="compositionally biased region" description="Basic and acidic residues" evidence="3">
    <location>
        <begin position="136"/>
        <end position="160"/>
    </location>
</feature>
<dbReference type="Pfam" id="PF00076">
    <property type="entry name" value="RRM_1"/>
    <property type="match status" value="1"/>
</dbReference>
<keyword evidence="2" id="KW-0802">TPR repeat</keyword>
<keyword evidence="6" id="KW-1185">Reference proteome</keyword>
<dbReference type="Ensembl" id="ENSGMOT00000001732.2">
    <property type="protein sequence ID" value="ENSGMOP00000001674.2"/>
    <property type="gene ID" value="ENSGMOG00000001570.2"/>
</dbReference>
<feature type="region of interest" description="Disordered" evidence="3">
    <location>
        <begin position="85"/>
        <end position="205"/>
    </location>
</feature>
<dbReference type="GeneTree" id="ENSGT00940000161036"/>
<dbReference type="InterPro" id="IPR035979">
    <property type="entry name" value="RBD_domain_sf"/>
</dbReference>
<dbReference type="CDD" id="cd14270">
    <property type="entry name" value="UBA"/>
    <property type="match status" value="1"/>
</dbReference>
<feature type="compositionally biased region" description="Polar residues" evidence="3">
    <location>
        <begin position="478"/>
        <end position="493"/>
    </location>
</feature>
<dbReference type="Pfam" id="PF13181">
    <property type="entry name" value="TPR_8"/>
    <property type="match status" value="2"/>
</dbReference>
<evidence type="ECO:0000313" key="6">
    <source>
        <dbReference type="Proteomes" id="UP000694546"/>
    </source>
</evidence>
<sequence length="638" mass="70958">MDNVEANMFIMHKEILTTIADMVRLHQSPPVHHSMFGGMGSGSGPHWEIDPEGDDEYTTYLPDGNGSYIRMPPERYNSQLYPEAFKPKRTNPLPKPQYTPADPTQVQKQDKKVKAKSEKKRIKKRRQKERKRLEKLKREQQKPKKNTEENGETKKADKATKAPVSGDQSSSGDSDSSDCSDDSEEEEEEEESSESETEELDLSSSFVNKAALILKRKLEQKEPKYKPERKEEKKAPVKPGAEPTKDRPVRAVPDATKAVLNKDISAAPINNNPTYEDNVKISTELAMLGNQHASAGRYDMAVQYFTAAIKYNPKEFKLFGNRSFCFEKLQEYEKALTDAQLSINMSPGWDKGLYRMGRALVGLKRYEEAASTYKEVLKLDSSCTEAAQELMRVQIAQLMEAGFTREQSSNALIIHGTMSKAMEVLSKLNPSNTGTIYKAPVLPPAVSEALPRAASAPPRAAVFSPGPPNTLPSAFPTEHQQSPVRKPFTQNTPHVGPKAAHNPPPPVKTGQEAPKPPAGELFPIWVGNLLPTATVSSLSDLFSGVGKVHSIKLLSGKRCAFVNFTTQEPCDRAIRQYHGYDLMGSRLCLRYPDRIPPGMGISRAALKAEPLQEELYWQRRERRAAAGGILEINVVITS</sequence>
<feature type="compositionally biased region" description="Acidic residues" evidence="3">
    <location>
        <begin position="175"/>
        <end position="201"/>
    </location>
</feature>
<dbReference type="PANTHER" id="PTHR47678">
    <property type="entry name" value="TETRATRICOPEPTIDE REPEAT PROTEIN 31"/>
    <property type="match status" value="1"/>
</dbReference>
<name>A0A8C4YX88_GADMO</name>
<dbReference type="InterPro" id="IPR012677">
    <property type="entry name" value="Nucleotide-bd_a/b_plait_sf"/>
</dbReference>
<evidence type="ECO:0000256" key="2">
    <source>
        <dbReference type="PROSITE-ProRule" id="PRU00339"/>
    </source>
</evidence>
<evidence type="ECO:0000313" key="5">
    <source>
        <dbReference type="Ensembl" id="ENSGMOP00000001674.2"/>
    </source>
</evidence>
<dbReference type="AlphaFoldDB" id="A0A8C4YX88"/>
<protein>
    <recommendedName>
        <fullName evidence="4">RRM domain-containing protein</fullName>
    </recommendedName>
</protein>
<dbReference type="SMART" id="SM00360">
    <property type="entry name" value="RRM"/>
    <property type="match status" value="1"/>
</dbReference>
<organism evidence="5 6">
    <name type="scientific">Gadus morhua</name>
    <name type="common">Atlantic cod</name>
    <dbReference type="NCBI Taxonomy" id="8049"/>
    <lineage>
        <taxon>Eukaryota</taxon>
        <taxon>Metazoa</taxon>
        <taxon>Chordata</taxon>
        <taxon>Craniata</taxon>
        <taxon>Vertebrata</taxon>
        <taxon>Euteleostomi</taxon>
        <taxon>Actinopterygii</taxon>
        <taxon>Neopterygii</taxon>
        <taxon>Teleostei</taxon>
        <taxon>Neoteleostei</taxon>
        <taxon>Acanthomorphata</taxon>
        <taxon>Zeiogadaria</taxon>
        <taxon>Gadariae</taxon>
        <taxon>Gadiformes</taxon>
        <taxon>Gadoidei</taxon>
        <taxon>Gadidae</taxon>
        <taxon>Gadus</taxon>
    </lineage>
</organism>
<dbReference type="PROSITE" id="PS50102">
    <property type="entry name" value="RRM"/>
    <property type="match status" value="1"/>
</dbReference>
<feature type="compositionally biased region" description="Basic and acidic residues" evidence="3">
    <location>
        <begin position="218"/>
        <end position="235"/>
    </location>
</feature>
<dbReference type="Proteomes" id="UP000694546">
    <property type="component" value="Chromosome 17"/>
</dbReference>
<dbReference type="SUPFAM" id="SSF54928">
    <property type="entry name" value="RNA-binding domain, RBD"/>
    <property type="match status" value="1"/>
</dbReference>
<evidence type="ECO:0000256" key="3">
    <source>
        <dbReference type="SAM" id="MobiDB-lite"/>
    </source>
</evidence>
<dbReference type="InterPro" id="IPR011990">
    <property type="entry name" value="TPR-like_helical_dom_sf"/>
</dbReference>
<feature type="region of interest" description="Disordered" evidence="3">
    <location>
        <begin position="218"/>
        <end position="248"/>
    </location>
</feature>
<dbReference type="Gene3D" id="1.25.40.10">
    <property type="entry name" value="Tetratricopeptide repeat domain"/>
    <property type="match status" value="1"/>
</dbReference>
<feature type="compositionally biased region" description="Basic residues" evidence="3">
    <location>
        <begin position="117"/>
        <end position="135"/>
    </location>
</feature>
<evidence type="ECO:0000256" key="1">
    <source>
        <dbReference type="PROSITE-ProRule" id="PRU00176"/>
    </source>
</evidence>
<dbReference type="PROSITE" id="PS50005">
    <property type="entry name" value="TPR"/>
    <property type="match status" value="2"/>
</dbReference>
<feature type="repeat" description="TPR" evidence="2">
    <location>
        <begin position="282"/>
        <end position="315"/>
    </location>
</feature>
<reference evidence="5" key="1">
    <citation type="submission" date="2025-08" db="UniProtKB">
        <authorList>
            <consortium name="Ensembl"/>
        </authorList>
    </citation>
    <scope>IDENTIFICATION</scope>
</reference>
<evidence type="ECO:0000259" key="4">
    <source>
        <dbReference type="PROSITE" id="PS50102"/>
    </source>
</evidence>
<dbReference type="Gene3D" id="3.30.70.330">
    <property type="match status" value="1"/>
</dbReference>
<dbReference type="CDD" id="cd00590">
    <property type="entry name" value="RRM_SF"/>
    <property type="match status" value="1"/>
</dbReference>
<feature type="repeat" description="TPR" evidence="2">
    <location>
        <begin position="350"/>
        <end position="383"/>
    </location>
</feature>
<feature type="region of interest" description="Disordered" evidence="3">
    <location>
        <begin position="42"/>
        <end position="73"/>
    </location>
</feature>
<dbReference type="SMART" id="SM00028">
    <property type="entry name" value="TPR"/>
    <property type="match status" value="3"/>
</dbReference>
<feature type="domain" description="RRM" evidence="4">
    <location>
        <begin position="522"/>
        <end position="594"/>
    </location>
</feature>
<dbReference type="InterPro" id="IPR000504">
    <property type="entry name" value="RRM_dom"/>
</dbReference>
<dbReference type="InterPro" id="IPR019734">
    <property type="entry name" value="TPR_rpt"/>
</dbReference>
<keyword evidence="1" id="KW-0694">RNA-binding</keyword>